<accession>A0A381V1U9</accession>
<dbReference type="Pfam" id="PF08534">
    <property type="entry name" value="Redoxin"/>
    <property type="match status" value="1"/>
</dbReference>
<dbReference type="AlphaFoldDB" id="A0A381V1U9"/>
<dbReference type="EMBL" id="UINC01007598">
    <property type="protein sequence ID" value="SVA34204.1"/>
    <property type="molecule type" value="Genomic_DNA"/>
</dbReference>
<feature type="domain" description="Thioredoxin" evidence="1">
    <location>
        <begin position="23"/>
        <end position="163"/>
    </location>
</feature>
<evidence type="ECO:0000313" key="2">
    <source>
        <dbReference type="EMBL" id="SVA34204.1"/>
    </source>
</evidence>
<gene>
    <name evidence="2" type="ORF">METZ01_LOCUS87058</name>
</gene>
<sequence>MKNLFIIFFIFNVFSLNAEVKSDIIGEKAPAISLLRMDNNKFFKSEILLGKKHIVLCFFATWSVACALEIPKLQEIEAGINNEDISFFLVNVREPINTVFQFVHDKIYTFPVIMDMYGLTLKKFYGTDLPLIIVINRDGIVTYQQIGYKDNDELQLIAHLKTL</sequence>
<dbReference type="InterPro" id="IPR050553">
    <property type="entry name" value="Thioredoxin_ResA/DsbE_sf"/>
</dbReference>
<proteinExistence type="predicted"/>
<evidence type="ECO:0000259" key="1">
    <source>
        <dbReference type="PROSITE" id="PS51352"/>
    </source>
</evidence>
<dbReference type="PROSITE" id="PS51352">
    <property type="entry name" value="THIOREDOXIN_2"/>
    <property type="match status" value="1"/>
</dbReference>
<dbReference type="PANTHER" id="PTHR42852">
    <property type="entry name" value="THIOL:DISULFIDE INTERCHANGE PROTEIN DSBE"/>
    <property type="match status" value="1"/>
</dbReference>
<name>A0A381V1U9_9ZZZZ</name>
<protein>
    <recommendedName>
        <fullName evidence="1">Thioredoxin domain-containing protein</fullName>
    </recommendedName>
</protein>
<dbReference type="GO" id="GO:0016491">
    <property type="term" value="F:oxidoreductase activity"/>
    <property type="evidence" value="ECO:0007669"/>
    <property type="project" value="InterPro"/>
</dbReference>
<organism evidence="2">
    <name type="scientific">marine metagenome</name>
    <dbReference type="NCBI Taxonomy" id="408172"/>
    <lineage>
        <taxon>unclassified sequences</taxon>
        <taxon>metagenomes</taxon>
        <taxon>ecological metagenomes</taxon>
    </lineage>
</organism>
<dbReference type="PANTHER" id="PTHR42852:SF17">
    <property type="entry name" value="THIOREDOXIN-LIKE PROTEIN HI_1115"/>
    <property type="match status" value="1"/>
</dbReference>
<dbReference type="Gene3D" id="3.40.30.10">
    <property type="entry name" value="Glutaredoxin"/>
    <property type="match status" value="1"/>
</dbReference>
<dbReference type="InterPro" id="IPR013766">
    <property type="entry name" value="Thioredoxin_domain"/>
</dbReference>
<dbReference type="InterPro" id="IPR036249">
    <property type="entry name" value="Thioredoxin-like_sf"/>
</dbReference>
<reference evidence="2" key="1">
    <citation type="submission" date="2018-05" db="EMBL/GenBank/DDBJ databases">
        <authorList>
            <person name="Lanie J.A."/>
            <person name="Ng W.-L."/>
            <person name="Kazmierczak K.M."/>
            <person name="Andrzejewski T.M."/>
            <person name="Davidsen T.M."/>
            <person name="Wayne K.J."/>
            <person name="Tettelin H."/>
            <person name="Glass J.I."/>
            <person name="Rusch D."/>
            <person name="Podicherti R."/>
            <person name="Tsui H.-C.T."/>
            <person name="Winkler M.E."/>
        </authorList>
    </citation>
    <scope>NUCLEOTIDE SEQUENCE</scope>
</reference>
<dbReference type="SUPFAM" id="SSF52833">
    <property type="entry name" value="Thioredoxin-like"/>
    <property type="match status" value="1"/>
</dbReference>
<dbReference type="CDD" id="cd02966">
    <property type="entry name" value="TlpA_like_family"/>
    <property type="match status" value="1"/>
</dbReference>
<dbReference type="InterPro" id="IPR013740">
    <property type="entry name" value="Redoxin"/>
</dbReference>